<accession>A0A919K9G6</accession>
<evidence type="ECO:0000313" key="2">
    <source>
        <dbReference type="Proteomes" id="UP000629619"/>
    </source>
</evidence>
<reference evidence="1" key="1">
    <citation type="submission" date="2021-01" db="EMBL/GenBank/DDBJ databases">
        <title>Whole genome shotgun sequence of Actinoplanes siamensis NBRC 109076.</title>
        <authorList>
            <person name="Komaki H."/>
            <person name="Tamura T."/>
        </authorList>
    </citation>
    <scope>NUCLEOTIDE SEQUENCE</scope>
    <source>
        <strain evidence="1">NBRC 109076</strain>
    </source>
</reference>
<proteinExistence type="predicted"/>
<dbReference type="Proteomes" id="UP000629619">
    <property type="component" value="Unassembled WGS sequence"/>
</dbReference>
<evidence type="ECO:0000313" key="1">
    <source>
        <dbReference type="EMBL" id="GIF02464.1"/>
    </source>
</evidence>
<keyword evidence="2" id="KW-1185">Reference proteome</keyword>
<name>A0A919K9G6_9ACTN</name>
<protein>
    <submittedName>
        <fullName evidence="1">Uncharacterized protein</fullName>
    </submittedName>
</protein>
<sequence>MIFCNSAVQGTFGLEPIPRVLMPSNPWWRKRAGPVLQRQHDGEGDCTEYRHGFADGEEERLAFEPIPGVRGVVRATDPRHQISVPHAGRVARPGNRGTTIV</sequence>
<organism evidence="1 2">
    <name type="scientific">Actinoplanes siamensis</name>
    <dbReference type="NCBI Taxonomy" id="1223317"/>
    <lineage>
        <taxon>Bacteria</taxon>
        <taxon>Bacillati</taxon>
        <taxon>Actinomycetota</taxon>
        <taxon>Actinomycetes</taxon>
        <taxon>Micromonosporales</taxon>
        <taxon>Micromonosporaceae</taxon>
        <taxon>Actinoplanes</taxon>
    </lineage>
</organism>
<comment type="caution">
    <text evidence="1">The sequence shown here is derived from an EMBL/GenBank/DDBJ whole genome shotgun (WGS) entry which is preliminary data.</text>
</comment>
<dbReference type="EMBL" id="BOMW01000001">
    <property type="protein sequence ID" value="GIF02464.1"/>
    <property type="molecule type" value="Genomic_DNA"/>
</dbReference>
<dbReference type="AlphaFoldDB" id="A0A919K9G6"/>
<gene>
    <name evidence="1" type="ORF">Asi03nite_00020</name>
</gene>